<reference evidence="1 2" key="1">
    <citation type="submission" date="2018-04" db="EMBL/GenBank/DDBJ databases">
        <title>Draft genome sequence of Pseudomonas syringae pv. actinidiae biovar 1 strains isolated from kiwifruit in Kagawa prefecture.</title>
        <authorList>
            <person name="Tabuchi M."/>
            <person name="Saito M."/>
            <person name="Fujiwara S."/>
            <person name="Sasa N."/>
            <person name="Akimitsu K."/>
            <person name="Gomi K."/>
            <person name="Konishi-Sugita S."/>
            <person name="Hamano K."/>
            <person name="Kataoka I."/>
        </authorList>
    </citation>
    <scope>NUCLEOTIDE SEQUENCE [LARGE SCALE GENOMIC DNA]</scope>
    <source>
        <strain evidence="1 2">MAFF212206</strain>
    </source>
</reference>
<sequence>MGTALHGAAFNSLNTHDGGVEQCLRAGDYEQNADCNALVYFPSS</sequence>
<accession>A0A2V0QIX9</accession>
<gene>
    <name evidence="1" type="ORF">KPSA1_06309</name>
</gene>
<dbReference type="EMBL" id="BGJZ01000320">
    <property type="protein sequence ID" value="GBH12834.1"/>
    <property type="molecule type" value="Genomic_DNA"/>
</dbReference>
<dbReference type="AlphaFoldDB" id="A0A2V0QIX9"/>
<protein>
    <submittedName>
        <fullName evidence="1">Uncharacterized protein</fullName>
    </submittedName>
</protein>
<comment type="caution">
    <text evidence="1">The sequence shown here is derived from an EMBL/GenBank/DDBJ whole genome shotgun (WGS) entry which is preliminary data.</text>
</comment>
<organism evidence="1 2">
    <name type="scientific">Pseudomonas syringae pv. actinidiae</name>
    <dbReference type="NCBI Taxonomy" id="103796"/>
    <lineage>
        <taxon>Bacteria</taxon>
        <taxon>Pseudomonadati</taxon>
        <taxon>Pseudomonadota</taxon>
        <taxon>Gammaproteobacteria</taxon>
        <taxon>Pseudomonadales</taxon>
        <taxon>Pseudomonadaceae</taxon>
        <taxon>Pseudomonas</taxon>
        <taxon>Pseudomonas syringae</taxon>
    </lineage>
</organism>
<evidence type="ECO:0000313" key="2">
    <source>
        <dbReference type="Proteomes" id="UP000247480"/>
    </source>
</evidence>
<dbReference type="Proteomes" id="UP000247480">
    <property type="component" value="Unassembled WGS sequence"/>
</dbReference>
<proteinExistence type="predicted"/>
<name>A0A2V0QIX9_PSESF</name>
<evidence type="ECO:0000313" key="1">
    <source>
        <dbReference type="EMBL" id="GBH12834.1"/>
    </source>
</evidence>